<feature type="non-terminal residue" evidence="1">
    <location>
        <position position="58"/>
    </location>
</feature>
<protein>
    <submittedName>
        <fullName evidence="1">Uncharacterized protein</fullName>
    </submittedName>
</protein>
<name>X1LZ84_9ZZZZ</name>
<reference evidence="1" key="1">
    <citation type="journal article" date="2014" name="Front. Microbiol.">
        <title>High frequency of phylogenetically diverse reductive dehalogenase-homologous genes in deep subseafloor sedimentary metagenomes.</title>
        <authorList>
            <person name="Kawai M."/>
            <person name="Futagami T."/>
            <person name="Toyoda A."/>
            <person name="Takaki Y."/>
            <person name="Nishi S."/>
            <person name="Hori S."/>
            <person name="Arai W."/>
            <person name="Tsubouchi T."/>
            <person name="Morono Y."/>
            <person name="Uchiyama I."/>
            <person name="Ito T."/>
            <person name="Fujiyama A."/>
            <person name="Inagaki F."/>
            <person name="Takami H."/>
        </authorList>
    </citation>
    <scope>NUCLEOTIDE SEQUENCE</scope>
    <source>
        <strain evidence="1">Expedition CK06-06</strain>
    </source>
</reference>
<evidence type="ECO:0000313" key="1">
    <source>
        <dbReference type="EMBL" id="GAI07725.1"/>
    </source>
</evidence>
<organism evidence="1">
    <name type="scientific">marine sediment metagenome</name>
    <dbReference type="NCBI Taxonomy" id="412755"/>
    <lineage>
        <taxon>unclassified sequences</taxon>
        <taxon>metagenomes</taxon>
        <taxon>ecological metagenomes</taxon>
    </lineage>
</organism>
<comment type="caution">
    <text evidence="1">The sequence shown here is derived from an EMBL/GenBank/DDBJ whole genome shotgun (WGS) entry which is preliminary data.</text>
</comment>
<sequence length="58" mass="6755">MFGPKHDIELLRAYTAEAIADDEQLERDLRAYVYFFEFILTRDVNGGETFTGCSFSQR</sequence>
<dbReference type="EMBL" id="BARV01008750">
    <property type="protein sequence ID" value="GAI07725.1"/>
    <property type="molecule type" value="Genomic_DNA"/>
</dbReference>
<accession>X1LZ84</accession>
<gene>
    <name evidence="1" type="ORF">S06H3_17496</name>
</gene>
<proteinExistence type="predicted"/>
<dbReference type="AlphaFoldDB" id="X1LZ84"/>